<dbReference type="EMBL" id="LAZR01061883">
    <property type="protein sequence ID" value="KKK62678.1"/>
    <property type="molecule type" value="Genomic_DNA"/>
</dbReference>
<feature type="non-terminal residue" evidence="1">
    <location>
        <position position="79"/>
    </location>
</feature>
<gene>
    <name evidence="1" type="ORF">LCGC14_3001950</name>
</gene>
<dbReference type="AlphaFoldDB" id="A0A0F8X184"/>
<proteinExistence type="predicted"/>
<sequence>MVIVAALTSLLLGGCNFCVDVPGTNKCGSIDRGIVVADPPSIFATPTPTPTPAPVLTFTCKVADSGSSVIGEWDDGELH</sequence>
<evidence type="ECO:0000313" key="1">
    <source>
        <dbReference type="EMBL" id="KKK62678.1"/>
    </source>
</evidence>
<protein>
    <submittedName>
        <fullName evidence="1">Uncharacterized protein</fullName>
    </submittedName>
</protein>
<organism evidence="1">
    <name type="scientific">marine sediment metagenome</name>
    <dbReference type="NCBI Taxonomy" id="412755"/>
    <lineage>
        <taxon>unclassified sequences</taxon>
        <taxon>metagenomes</taxon>
        <taxon>ecological metagenomes</taxon>
    </lineage>
</organism>
<reference evidence="1" key="1">
    <citation type="journal article" date="2015" name="Nature">
        <title>Complex archaea that bridge the gap between prokaryotes and eukaryotes.</title>
        <authorList>
            <person name="Spang A."/>
            <person name="Saw J.H."/>
            <person name="Jorgensen S.L."/>
            <person name="Zaremba-Niedzwiedzka K."/>
            <person name="Martijn J."/>
            <person name="Lind A.E."/>
            <person name="van Eijk R."/>
            <person name="Schleper C."/>
            <person name="Guy L."/>
            <person name="Ettema T.J."/>
        </authorList>
    </citation>
    <scope>NUCLEOTIDE SEQUENCE</scope>
</reference>
<comment type="caution">
    <text evidence="1">The sequence shown here is derived from an EMBL/GenBank/DDBJ whole genome shotgun (WGS) entry which is preliminary data.</text>
</comment>
<accession>A0A0F8X184</accession>
<name>A0A0F8X184_9ZZZZ</name>